<keyword evidence="2" id="KW-1185">Reference proteome</keyword>
<dbReference type="EMBL" id="CM039427">
    <property type="protein sequence ID" value="KAI4355650.1"/>
    <property type="molecule type" value="Genomic_DNA"/>
</dbReference>
<organism evidence="1 2">
    <name type="scientific">Bauhinia variegata</name>
    <name type="common">Purple orchid tree</name>
    <name type="synonym">Phanera variegata</name>
    <dbReference type="NCBI Taxonomy" id="167791"/>
    <lineage>
        <taxon>Eukaryota</taxon>
        <taxon>Viridiplantae</taxon>
        <taxon>Streptophyta</taxon>
        <taxon>Embryophyta</taxon>
        <taxon>Tracheophyta</taxon>
        <taxon>Spermatophyta</taxon>
        <taxon>Magnoliopsida</taxon>
        <taxon>eudicotyledons</taxon>
        <taxon>Gunneridae</taxon>
        <taxon>Pentapetalae</taxon>
        <taxon>rosids</taxon>
        <taxon>fabids</taxon>
        <taxon>Fabales</taxon>
        <taxon>Fabaceae</taxon>
        <taxon>Cercidoideae</taxon>
        <taxon>Cercideae</taxon>
        <taxon>Bauhiniinae</taxon>
        <taxon>Bauhinia</taxon>
    </lineage>
</organism>
<evidence type="ECO:0000313" key="1">
    <source>
        <dbReference type="EMBL" id="KAI4355650.1"/>
    </source>
</evidence>
<name>A0ACB9Q4Z1_BAUVA</name>
<comment type="caution">
    <text evidence="1">The sequence shown here is derived from an EMBL/GenBank/DDBJ whole genome shotgun (WGS) entry which is preliminary data.</text>
</comment>
<evidence type="ECO:0000313" key="2">
    <source>
        <dbReference type="Proteomes" id="UP000828941"/>
    </source>
</evidence>
<gene>
    <name evidence="1" type="ORF">L6164_004400</name>
</gene>
<sequence length="87" mass="10057">MLLVAYSSTTNDRNSCEMWTGDNKFVASSNGRPVYFVKNLPMNNVGKISWDFEQVMDNKYWRSSLCDIHLLFSSVMCHGENAVWKLK</sequence>
<protein>
    <submittedName>
        <fullName evidence="1">Uncharacterized protein</fullName>
    </submittedName>
</protein>
<accession>A0ACB9Q4Z1</accession>
<dbReference type="Proteomes" id="UP000828941">
    <property type="component" value="Chromosome 2"/>
</dbReference>
<reference evidence="1 2" key="1">
    <citation type="journal article" date="2022" name="DNA Res.">
        <title>Chromosomal-level genome assembly of the orchid tree Bauhinia variegata (Leguminosae; Cercidoideae) supports the allotetraploid origin hypothesis of Bauhinia.</title>
        <authorList>
            <person name="Zhong Y."/>
            <person name="Chen Y."/>
            <person name="Zheng D."/>
            <person name="Pang J."/>
            <person name="Liu Y."/>
            <person name="Luo S."/>
            <person name="Meng S."/>
            <person name="Qian L."/>
            <person name="Wei D."/>
            <person name="Dai S."/>
            <person name="Zhou R."/>
        </authorList>
    </citation>
    <scope>NUCLEOTIDE SEQUENCE [LARGE SCALE GENOMIC DNA]</scope>
    <source>
        <strain evidence="1">BV-YZ2020</strain>
    </source>
</reference>
<proteinExistence type="predicted"/>